<evidence type="ECO:0000313" key="3">
    <source>
        <dbReference type="Proteomes" id="UP000137479"/>
    </source>
</evidence>
<evidence type="ECO:0000256" key="1">
    <source>
        <dbReference type="SAM" id="MobiDB-lite"/>
    </source>
</evidence>
<dbReference type="EMBL" id="KM110936">
    <property type="protein sequence ID" value="AIP91201.1"/>
    <property type="molecule type" value="Genomic_RNA"/>
</dbReference>
<proteinExistence type="predicted"/>
<organism evidence="2 3">
    <name type="scientific">Mikumi yellow baboon virus 1</name>
    <dbReference type="NCBI Taxonomy" id="1546177"/>
    <lineage>
        <taxon>Viruses</taxon>
        <taxon>Riboviria</taxon>
        <taxon>Orthornavirae</taxon>
        <taxon>Pisuviricota</taxon>
        <taxon>Pisoniviricetes</taxon>
        <taxon>Nidovirales</taxon>
        <taxon>Arnidovirineae</taxon>
        <taxon>Arteriviridae</taxon>
        <taxon>Simarterivirinae</taxon>
        <taxon>Thetaarterivirus</taxon>
        <taxon>Mitartevirus</taxon>
        <taxon>Thetaarterivirus mikelba</taxon>
        <taxon>Thetaarterivirus mikelba 1</taxon>
    </lineage>
</organism>
<reference evidence="2 3" key="1">
    <citation type="journal article" date="2014" name="J. Virol.">
        <title>Two Novel Simian Arteriviruses in Captive and Wild Baboons (Papio spp.).</title>
        <authorList>
            <person name="Bailey A.L."/>
            <person name="Lauck M."/>
            <person name="Sibley S.D."/>
            <person name="Pecotte J."/>
            <person name="Rice K."/>
            <person name="Weny G."/>
            <person name="Tumukunde A."/>
            <person name="Hyeroba D."/>
            <person name="Greene J."/>
            <person name="Correll M."/>
            <person name="Gleicher M."/>
            <person name="Friedrich T.C."/>
            <person name="Jahrling P.B."/>
            <person name="Kuhn J.H."/>
            <person name="Goldberg T.L."/>
            <person name="Rogers J."/>
            <person name="O'Connor D.H."/>
        </authorList>
    </citation>
    <scope>NUCLEOTIDE SEQUENCE [LARGE SCALE GENOMIC DNA]</scope>
    <source>
        <strain evidence="2">MYBV_M28</strain>
    </source>
</reference>
<feature type="region of interest" description="Disordered" evidence="1">
    <location>
        <begin position="29"/>
        <end position="50"/>
    </location>
</feature>
<name>A0A089FY70_9NIDO</name>
<accession>A0A089FY70</accession>
<dbReference type="Proteomes" id="UP000137479">
    <property type="component" value="Genome"/>
</dbReference>
<sequence length="158" mass="17625">MHHLQLQCGTLLVLACFYGPSLGNNTSTATSTTVSHSTTTKPISSTSPTNGTCVRCCHHVNDTTLQNVSVSYVYHQNCKLHAKDHSELTPVTTTGHFCLHDCWLNALKKVYQGYNVTINQTHFCYKPFSTREFTPAVTKWATAIVVFVKLTQFLQNNE</sequence>
<gene>
    <name evidence="2" type="primary">ORF4</name>
</gene>
<feature type="compositionally biased region" description="Low complexity" evidence="1">
    <location>
        <begin position="29"/>
        <end position="49"/>
    </location>
</feature>
<protein>
    <submittedName>
        <fullName evidence="2">GP4 protein</fullName>
    </submittedName>
</protein>
<evidence type="ECO:0000313" key="2">
    <source>
        <dbReference type="EMBL" id="AIP91201.1"/>
    </source>
</evidence>